<reference evidence="4 5" key="1">
    <citation type="journal article" date="2013" name="Stand. Genomic Sci.">
        <title>Genomic Encyclopedia of Type Strains, Phase I: The one thousand microbial genomes (KMG-I) project.</title>
        <authorList>
            <person name="Kyrpides N.C."/>
            <person name="Woyke T."/>
            <person name="Eisen J.A."/>
            <person name="Garrity G."/>
            <person name="Lilburn T.G."/>
            <person name="Beck B.J."/>
            <person name="Whitman W.B."/>
            <person name="Hugenholtz P."/>
            <person name="Klenk H.P."/>
        </authorList>
    </citation>
    <scope>NUCLEOTIDE SEQUENCE [LARGE SCALE GENOMIC DNA]</scope>
    <source>
        <strain evidence="4 5">DSM 13484</strain>
    </source>
</reference>
<evidence type="ECO:0000313" key="4">
    <source>
        <dbReference type="EMBL" id="TWI84364.1"/>
    </source>
</evidence>
<dbReference type="PANTHER" id="PTHR30273:SF2">
    <property type="entry name" value="PROTEIN FECR"/>
    <property type="match status" value="1"/>
</dbReference>
<dbReference type="InterPro" id="IPR006860">
    <property type="entry name" value="FecR"/>
</dbReference>
<organism evidence="4 5">
    <name type="scientific">Chitinophaga japonensis</name>
    <name type="common">Flexibacter japonensis</name>
    <dbReference type="NCBI Taxonomy" id="104662"/>
    <lineage>
        <taxon>Bacteria</taxon>
        <taxon>Pseudomonadati</taxon>
        <taxon>Bacteroidota</taxon>
        <taxon>Chitinophagia</taxon>
        <taxon>Chitinophagales</taxon>
        <taxon>Chitinophagaceae</taxon>
        <taxon>Chitinophaga</taxon>
    </lineage>
</organism>
<evidence type="ECO:0000256" key="1">
    <source>
        <dbReference type="SAM" id="Phobius"/>
    </source>
</evidence>
<feature type="domain" description="FecR protein" evidence="2">
    <location>
        <begin position="170"/>
        <end position="260"/>
    </location>
</feature>
<dbReference type="InterPro" id="IPR032508">
    <property type="entry name" value="FecR_C"/>
</dbReference>
<keyword evidence="1" id="KW-1133">Transmembrane helix</keyword>
<dbReference type="InterPro" id="IPR012373">
    <property type="entry name" value="Ferrdict_sens_TM"/>
</dbReference>
<accession>A0A562STK7</accession>
<dbReference type="PIRSF" id="PIRSF018266">
    <property type="entry name" value="FecR"/>
    <property type="match status" value="1"/>
</dbReference>
<dbReference type="Gene3D" id="2.60.120.1440">
    <property type="match status" value="1"/>
</dbReference>
<dbReference type="OrthoDB" id="643697at2"/>
<protein>
    <submittedName>
        <fullName evidence="4">FecR family protein</fullName>
    </submittedName>
</protein>
<evidence type="ECO:0000259" key="2">
    <source>
        <dbReference type="Pfam" id="PF04773"/>
    </source>
</evidence>
<dbReference type="Proteomes" id="UP000316778">
    <property type="component" value="Unassembled WGS sequence"/>
</dbReference>
<dbReference type="EMBL" id="VLLG01000005">
    <property type="protein sequence ID" value="TWI84364.1"/>
    <property type="molecule type" value="Genomic_DNA"/>
</dbReference>
<keyword evidence="5" id="KW-1185">Reference proteome</keyword>
<dbReference type="AlphaFoldDB" id="A0A562STK7"/>
<dbReference type="Pfam" id="PF16344">
    <property type="entry name" value="FecR_C"/>
    <property type="match status" value="1"/>
</dbReference>
<evidence type="ECO:0000313" key="5">
    <source>
        <dbReference type="Proteomes" id="UP000316778"/>
    </source>
</evidence>
<gene>
    <name evidence="4" type="ORF">LX66_4731</name>
</gene>
<dbReference type="GO" id="GO:0016989">
    <property type="term" value="F:sigma factor antagonist activity"/>
    <property type="evidence" value="ECO:0007669"/>
    <property type="project" value="TreeGrafter"/>
</dbReference>
<proteinExistence type="predicted"/>
<feature type="domain" description="Protein FecR C-terminal" evidence="3">
    <location>
        <begin position="301"/>
        <end position="369"/>
    </location>
</feature>
<name>A0A562STK7_CHIJA</name>
<dbReference type="Pfam" id="PF04773">
    <property type="entry name" value="FecR"/>
    <property type="match status" value="1"/>
</dbReference>
<comment type="caution">
    <text evidence="4">The sequence shown here is derived from an EMBL/GenBank/DDBJ whole genome shotgun (WGS) entry which is preliminary data.</text>
</comment>
<keyword evidence="1" id="KW-0812">Transmembrane</keyword>
<dbReference type="RefSeq" id="WP_145717959.1">
    <property type="nucleotide sequence ID" value="NZ_BAAAFY010000002.1"/>
</dbReference>
<dbReference type="PANTHER" id="PTHR30273">
    <property type="entry name" value="PERIPLASMIC SIGNAL SENSOR AND SIGMA FACTOR ACTIVATOR FECR-RELATED"/>
    <property type="match status" value="1"/>
</dbReference>
<keyword evidence="1" id="KW-0472">Membrane</keyword>
<dbReference type="Gene3D" id="3.55.50.30">
    <property type="match status" value="1"/>
</dbReference>
<feature type="transmembrane region" description="Helical" evidence="1">
    <location>
        <begin position="79"/>
        <end position="101"/>
    </location>
</feature>
<sequence>MDLEAIQQLIIEEIAGTLTPEQQTHLRQIVADNEEAAALRAAMHEALPPEKVATIRAGLDMERPGEIIAGVKRRKRKVFLLKASGIAASILLLAAICWQLLLAPAIHPGKDRLPGNGKHIALQLANGKTIDLSTAGPRVRIDNITLNNANKKLSYATDESIPQLVTLYIPAGKDYNIVLSDGTEIMLNSATTLQFPSAFTGGAREVTIQGEAFLKVAKQAGKPFLVHLPGNTVQVLGTAFNVNTYDSARVKVALVNGSVRLTSGVDSVLLKPGYLAASNGQKMQVARFDAEEVLSWQQGIYNFYNTPFSEAAAVISRWYGIDFIIDDPALNKRLFTGVIDRNQPLQQFLDNMKATNGLQYEIRDESIHIR</sequence>
<evidence type="ECO:0000259" key="3">
    <source>
        <dbReference type="Pfam" id="PF16344"/>
    </source>
</evidence>